<accession>A0AAD9M5U1</accession>
<evidence type="ECO:0000313" key="1">
    <source>
        <dbReference type="EMBL" id="KAK2029578.1"/>
    </source>
</evidence>
<evidence type="ECO:0000313" key="2">
    <source>
        <dbReference type="Proteomes" id="UP001232148"/>
    </source>
</evidence>
<sequence>MTWIWPSLSSPLTTPGLVHRWRGATSDGLGRFGYFVLCLFSSKPDGLECQDTLIAPPRSRARPPMRIIRQTVYVHRMYACVLCLGPRNDT</sequence>
<protein>
    <submittedName>
        <fullName evidence="1">Uncharacterized protein</fullName>
    </submittedName>
</protein>
<dbReference type="AlphaFoldDB" id="A0AAD9M5U1"/>
<gene>
    <name evidence="1" type="ORF">LX32DRAFT_352733</name>
</gene>
<organism evidence="1 2">
    <name type="scientific">Colletotrichum zoysiae</name>
    <dbReference type="NCBI Taxonomy" id="1216348"/>
    <lineage>
        <taxon>Eukaryota</taxon>
        <taxon>Fungi</taxon>
        <taxon>Dikarya</taxon>
        <taxon>Ascomycota</taxon>
        <taxon>Pezizomycotina</taxon>
        <taxon>Sordariomycetes</taxon>
        <taxon>Hypocreomycetidae</taxon>
        <taxon>Glomerellales</taxon>
        <taxon>Glomerellaceae</taxon>
        <taxon>Colletotrichum</taxon>
        <taxon>Colletotrichum graminicola species complex</taxon>
    </lineage>
</organism>
<comment type="caution">
    <text evidence="1">The sequence shown here is derived from an EMBL/GenBank/DDBJ whole genome shotgun (WGS) entry which is preliminary data.</text>
</comment>
<dbReference type="EMBL" id="MU842862">
    <property type="protein sequence ID" value="KAK2029578.1"/>
    <property type="molecule type" value="Genomic_DNA"/>
</dbReference>
<name>A0AAD9M5U1_9PEZI</name>
<reference evidence="1" key="1">
    <citation type="submission" date="2021-06" db="EMBL/GenBank/DDBJ databases">
        <title>Comparative genomics, transcriptomics and evolutionary studies reveal genomic signatures of adaptation to plant cell wall in hemibiotrophic fungi.</title>
        <authorList>
            <consortium name="DOE Joint Genome Institute"/>
            <person name="Baroncelli R."/>
            <person name="Diaz J.F."/>
            <person name="Benocci T."/>
            <person name="Peng M."/>
            <person name="Battaglia E."/>
            <person name="Haridas S."/>
            <person name="Andreopoulos W."/>
            <person name="Labutti K."/>
            <person name="Pangilinan J."/>
            <person name="Floch G.L."/>
            <person name="Makela M.R."/>
            <person name="Henrissat B."/>
            <person name="Grigoriev I.V."/>
            <person name="Crouch J.A."/>
            <person name="De Vries R.P."/>
            <person name="Sukno S.A."/>
            <person name="Thon M.R."/>
        </authorList>
    </citation>
    <scope>NUCLEOTIDE SEQUENCE</scope>
    <source>
        <strain evidence="1">MAFF235873</strain>
    </source>
</reference>
<proteinExistence type="predicted"/>
<dbReference type="Proteomes" id="UP001232148">
    <property type="component" value="Unassembled WGS sequence"/>
</dbReference>
<keyword evidence="2" id="KW-1185">Reference proteome</keyword>